<feature type="region of interest" description="Disordered" evidence="1">
    <location>
        <begin position="1"/>
        <end position="23"/>
    </location>
</feature>
<accession>A0A6A6PDX7</accession>
<proteinExistence type="predicted"/>
<reference evidence="2" key="1">
    <citation type="journal article" date="2020" name="Stud. Mycol.">
        <title>101 Dothideomycetes genomes: a test case for predicting lifestyles and emergence of pathogens.</title>
        <authorList>
            <person name="Haridas S."/>
            <person name="Albert R."/>
            <person name="Binder M."/>
            <person name="Bloem J."/>
            <person name="Labutti K."/>
            <person name="Salamov A."/>
            <person name="Andreopoulos B."/>
            <person name="Baker S."/>
            <person name="Barry K."/>
            <person name="Bills G."/>
            <person name="Bluhm B."/>
            <person name="Cannon C."/>
            <person name="Castanera R."/>
            <person name="Culley D."/>
            <person name="Daum C."/>
            <person name="Ezra D."/>
            <person name="Gonzalez J."/>
            <person name="Henrissat B."/>
            <person name="Kuo A."/>
            <person name="Liang C."/>
            <person name="Lipzen A."/>
            <person name="Lutzoni F."/>
            <person name="Magnuson J."/>
            <person name="Mondo S."/>
            <person name="Nolan M."/>
            <person name="Ohm R."/>
            <person name="Pangilinan J."/>
            <person name="Park H.-J."/>
            <person name="Ramirez L."/>
            <person name="Alfaro M."/>
            <person name="Sun H."/>
            <person name="Tritt A."/>
            <person name="Yoshinaga Y."/>
            <person name="Zwiers L.-H."/>
            <person name="Turgeon B."/>
            <person name="Goodwin S."/>
            <person name="Spatafora J."/>
            <person name="Crous P."/>
            <person name="Grigoriev I."/>
        </authorList>
    </citation>
    <scope>NUCLEOTIDE SEQUENCE</scope>
    <source>
        <strain evidence="2">ATCC 16933</strain>
    </source>
</reference>
<sequence length="154" mass="16939">MSHKNFGRRNFSSSTPRARVEQEAGVMGTVTLAETLIKPRKLGCAGQGHTESEHNSVLSIRVSQGLKGARQRRGRRLERAGDCGAGAGRLWMVLAALRFQPAGGAGRRLVWRPSLTPLDGHKRRPQSRKYARRIFALYTTTARSGQGFSRGGNR</sequence>
<gene>
    <name evidence="2" type="ORF">BDY21DRAFT_330750</name>
</gene>
<dbReference type="AlphaFoldDB" id="A0A6A6PDX7"/>
<name>A0A6A6PDX7_9PEZI</name>
<evidence type="ECO:0000313" key="2">
    <source>
        <dbReference type="EMBL" id="KAF2462204.1"/>
    </source>
</evidence>
<dbReference type="Proteomes" id="UP000799766">
    <property type="component" value="Unassembled WGS sequence"/>
</dbReference>
<organism evidence="2 3">
    <name type="scientific">Lineolata rhizophorae</name>
    <dbReference type="NCBI Taxonomy" id="578093"/>
    <lineage>
        <taxon>Eukaryota</taxon>
        <taxon>Fungi</taxon>
        <taxon>Dikarya</taxon>
        <taxon>Ascomycota</taxon>
        <taxon>Pezizomycotina</taxon>
        <taxon>Dothideomycetes</taxon>
        <taxon>Dothideomycetes incertae sedis</taxon>
        <taxon>Lineolatales</taxon>
        <taxon>Lineolataceae</taxon>
        <taxon>Lineolata</taxon>
    </lineage>
</organism>
<keyword evidence="3" id="KW-1185">Reference proteome</keyword>
<dbReference type="EMBL" id="MU001670">
    <property type="protein sequence ID" value="KAF2462204.1"/>
    <property type="molecule type" value="Genomic_DNA"/>
</dbReference>
<evidence type="ECO:0000313" key="3">
    <source>
        <dbReference type="Proteomes" id="UP000799766"/>
    </source>
</evidence>
<protein>
    <submittedName>
        <fullName evidence="2">Uncharacterized protein</fullName>
    </submittedName>
</protein>
<evidence type="ECO:0000256" key="1">
    <source>
        <dbReference type="SAM" id="MobiDB-lite"/>
    </source>
</evidence>